<feature type="chain" id="PRO_5042925538" evidence="1">
    <location>
        <begin position="27"/>
        <end position="300"/>
    </location>
</feature>
<protein>
    <submittedName>
        <fullName evidence="2">Uncharacterized protein</fullName>
    </submittedName>
</protein>
<organism evidence="2 3">
    <name type="scientific">Littorina saxatilis</name>
    <dbReference type="NCBI Taxonomy" id="31220"/>
    <lineage>
        <taxon>Eukaryota</taxon>
        <taxon>Metazoa</taxon>
        <taxon>Spiralia</taxon>
        <taxon>Lophotrochozoa</taxon>
        <taxon>Mollusca</taxon>
        <taxon>Gastropoda</taxon>
        <taxon>Caenogastropoda</taxon>
        <taxon>Littorinimorpha</taxon>
        <taxon>Littorinoidea</taxon>
        <taxon>Littorinidae</taxon>
        <taxon>Littorina</taxon>
    </lineage>
</organism>
<dbReference type="AlphaFoldDB" id="A0AAN9AIW6"/>
<keyword evidence="3" id="KW-1185">Reference proteome</keyword>
<name>A0AAN9AIW6_9CAEN</name>
<dbReference type="Proteomes" id="UP001374579">
    <property type="component" value="Unassembled WGS sequence"/>
</dbReference>
<proteinExistence type="predicted"/>
<feature type="signal peptide" evidence="1">
    <location>
        <begin position="1"/>
        <end position="26"/>
    </location>
</feature>
<evidence type="ECO:0000313" key="3">
    <source>
        <dbReference type="Proteomes" id="UP001374579"/>
    </source>
</evidence>
<evidence type="ECO:0000256" key="1">
    <source>
        <dbReference type="SAM" id="SignalP"/>
    </source>
</evidence>
<sequence>MATSWLNLLLLHLLCFPPFAVKTTHAVLYRKQLGCRLETCAESYLDVFSVSKCAALCSLSGQCVSGSHVPATGQCCLSDRYTYQPGNDFVQEAEAVYFQDEKDYAENGQWTMVFRAISSNGQNVHDAFLNIGNYHDSPLGGAAPLTCWSISASAPCPYHVRSKLLDLWKDETISPNKIKFALYKDSTEVANIVFDGAKSNLTNWFNSTRVISSSYTDISTDVPYPLFNFVYVDAYVNRTFYAAHSHNGCPDDWGWVSVVERFLCDYERGVVPLFIYSQGSTVTRWNVPGHADVLAVFLDL</sequence>
<accession>A0AAN9AIW6</accession>
<gene>
    <name evidence="2" type="ORF">V1264_021783</name>
</gene>
<dbReference type="EMBL" id="JBAMIC010004070">
    <property type="protein sequence ID" value="KAK7087776.1"/>
    <property type="molecule type" value="Genomic_DNA"/>
</dbReference>
<evidence type="ECO:0000313" key="2">
    <source>
        <dbReference type="EMBL" id="KAK7087776.1"/>
    </source>
</evidence>
<reference evidence="2 3" key="1">
    <citation type="submission" date="2024-02" db="EMBL/GenBank/DDBJ databases">
        <title>Chromosome-scale genome assembly of the rough periwinkle Littorina saxatilis.</title>
        <authorList>
            <person name="De Jode A."/>
            <person name="Faria R."/>
            <person name="Formenti G."/>
            <person name="Sims Y."/>
            <person name="Smith T.P."/>
            <person name="Tracey A."/>
            <person name="Wood J.M.D."/>
            <person name="Zagrodzka Z.B."/>
            <person name="Johannesson K."/>
            <person name="Butlin R.K."/>
            <person name="Leder E.H."/>
        </authorList>
    </citation>
    <scope>NUCLEOTIDE SEQUENCE [LARGE SCALE GENOMIC DNA]</scope>
    <source>
        <strain evidence="2">Snail1</strain>
        <tissue evidence="2">Muscle</tissue>
    </source>
</reference>
<keyword evidence="1" id="KW-0732">Signal</keyword>
<comment type="caution">
    <text evidence="2">The sequence shown here is derived from an EMBL/GenBank/DDBJ whole genome shotgun (WGS) entry which is preliminary data.</text>
</comment>